<organism evidence="2 3">
    <name type="scientific">Mycolicibacter arupensis</name>
    <dbReference type="NCBI Taxonomy" id="342002"/>
    <lineage>
        <taxon>Bacteria</taxon>
        <taxon>Bacillati</taxon>
        <taxon>Actinomycetota</taxon>
        <taxon>Actinomycetes</taxon>
        <taxon>Mycobacteriales</taxon>
        <taxon>Mycobacteriaceae</taxon>
        <taxon>Mycolicibacter</taxon>
    </lineage>
</organism>
<proteinExistence type="predicted"/>
<feature type="compositionally biased region" description="Low complexity" evidence="1">
    <location>
        <begin position="189"/>
        <end position="200"/>
    </location>
</feature>
<evidence type="ECO:0008006" key="4">
    <source>
        <dbReference type="Google" id="ProtNLM"/>
    </source>
</evidence>
<sequence>MPINIGGEIDAVYHQGGKADAVYYQGEKVWPTFTPFTETDVNYVNRPTPEGISGVWVTLVGAGASGGPGVSNATQARGGGGGGGGGAYIPRIFITAELLGSTYSVTTGAGGAAAIAPSNTGTIYHGNAGGFSRFASGSVVLLANGGGRGPGGGTASVQDAADVATATLTGVTGTWYPGGPGTDSGKAISPNGESPTNNPNGTGGGGMGGSVDSTGLLYGSGGSGGSGKAGSGGAGGARGGNTSTSPGKAGTGWGGSGTVTPGSGGGGAGVRSGFGSSPGGKGGYPGGGGGGSSGTNSSASYSGAGGNGHTHLEWV</sequence>
<dbReference type="AlphaFoldDB" id="A0A5C7XY03"/>
<dbReference type="RefSeq" id="WP_052751321.1">
    <property type="nucleotide sequence ID" value="NZ_JACKUJ010000046.1"/>
</dbReference>
<comment type="caution">
    <text evidence="2">The sequence shown here is derived from an EMBL/GenBank/DDBJ whole genome shotgun (WGS) entry which is preliminary data.</text>
</comment>
<dbReference type="Proteomes" id="UP000321797">
    <property type="component" value="Unassembled WGS sequence"/>
</dbReference>
<feature type="region of interest" description="Disordered" evidence="1">
    <location>
        <begin position="172"/>
        <end position="315"/>
    </location>
</feature>
<gene>
    <name evidence="2" type="ORF">E6Q54_14580</name>
</gene>
<evidence type="ECO:0000256" key="1">
    <source>
        <dbReference type="SAM" id="MobiDB-lite"/>
    </source>
</evidence>
<reference evidence="2 3" key="1">
    <citation type="submission" date="2018-09" db="EMBL/GenBank/DDBJ databases">
        <title>Metagenome Assembled Genomes from an Advanced Water Purification Facility.</title>
        <authorList>
            <person name="Stamps B.W."/>
            <person name="Spear J.R."/>
        </authorList>
    </citation>
    <scope>NUCLEOTIDE SEQUENCE [LARGE SCALE GENOMIC DNA]</scope>
    <source>
        <strain evidence="2">Bin_29_2</strain>
    </source>
</reference>
<evidence type="ECO:0000313" key="2">
    <source>
        <dbReference type="EMBL" id="TXI54427.1"/>
    </source>
</evidence>
<evidence type="ECO:0000313" key="3">
    <source>
        <dbReference type="Proteomes" id="UP000321797"/>
    </source>
</evidence>
<protein>
    <recommendedName>
        <fullName evidence="4">Minor tail protein</fullName>
    </recommendedName>
</protein>
<feature type="compositionally biased region" description="Gly residues" evidence="1">
    <location>
        <begin position="249"/>
        <end position="293"/>
    </location>
</feature>
<name>A0A5C7XY03_9MYCO</name>
<feature type="compositionally biased region" description="Gly residues" evidence="1">
    <location>
        <begin position="218"/>
        <end position="239"/>
    </location>
</feature>
<dbReference type="EMBL" id="SSGD01000085">
    <property type="protein sequence ID" value="TXI54427.1"/>
    <property type="molecule type" value="Genomic_DNA"/>
</dbReference>
<accession>A0A5C7XY03</accession>